<proteinExistence type="inferred from homology"/>
<dbReference type="HAMAP" id="MF_00549">
    <property type="entry name" value="Methylglyoxal_synth"/>
    <property type="match status" value="1"/>
</dbReference>
<feature type="domain" description="MGS-like" evidence="3">
    <location>
        <begin position="1"/>
        <end position="139"/>
    </location>
</feature>
<feature type="binding site" evidence="2">
    <location>
        <position position="8"/>
    </location>
    <ligand>
        <name>substrate</name>
    </ligand>
</feature>
<feature type="binding site" evidence="2">
    <location>
        <begin position="54"/>
        <end position="55"/>
    </location>
    <ligand>
        <name>substrate</name>
    </ligand>
</feature>
<feature type="binding site" evidence="2">
    <location>
        <position position="87"/>
    </location>
    <ligand>
        <name>substrate</name>
    </ligand>
</feature>
<keyword evidence="5" id="KW-1185">Reference proteome</keyword>
<dbReference type="InterPro" id="IPR011607">
    <property type="entry name" value="MGS-like_dom"/>
</dbReference>
<name>A0ABY9JY74_9BACI</name>
<dbReference type="SUPFAM" id="SSF52335">
    <property type="entry name" value="Methylglyoxal synthase-like"/>
    <property type="match status" value="1"/>
</dbReference>
<evidence type="ECO:0000259" key="3">
    <source>
        <dbReference type="PROSITE" id="PS51855"/>
    </source>
</evidence>
<evidence type="ECO:0000256" key="2">
    <source>
        <dbReference type="HAMAP-Rule" id="MF_00549"/>
    </source>
</evidence>
<dbReference type="PROSITE" id="PS51855">
    <property type="entry name" value="MGS"/>
    <property type="match status" value="1"/>
</dbReference>
<dbReference type="InterPro" id="IPR036914">
    <property type="entry name" value="MGS-like_dom_sf"/>
</dbReference>
<gene>
    <name evidence="2 4" type="primary">mgsA</name>
    <name evidence="4" type="ORF">LC087_06165</name>
</gene>
<evidence type="ECO:0000313" key="4">
    <source>
        <dbReference type="EMBL" id="WLR43718.1"/>
    </source>
</evidence>
<dbReference type="NCBIfam" id="NF003559">
    <property type="entry name" value="PRK05234.1"/>
    <property type="match status" value="1"/>
</dbReference>
<feature type="binding site" evidence="2">
    <location>
        <position position="12"/>
    </location>
    <ligand>
        <name>substrate</name>
    </ligand>
</feature>
<reference evidence="4 5" key="1">
    <citation type="submission" date="2023-06" db="EMBL/GenBank/DDBJ databases">
        <title>Five Gram-positive bacteria isolated from mangrove sediments in Shenzhen, Guangdong, China.</title>
        <authorList>
            <person name="Yu S."/>
            <person name="Zheng W."/>
            <person name="Huang Y."/>
        </authorList>
    </citation>
    <scope>NUCLEOTIDE SEQUENCE [LARGE SCALE GENOMIC DNA]</scope>
    <source>
        <strain evidence="4 5">SaN35-3</strain>
    </source>
</reference>
<dbReference type="InterPro" id="IPR018148">
    <property type="entry name" value="Methylglyoxal_synth_AS"/>
</dbReference>
<dbReference type="CDD" id="cd01422">
    <property type="entry name" value="MGS"/>
    <property type="match status" value="1"/>
</dbReference>
<evidence type="ECO:0000256" key="1">
    <source>
        <dbReference type="ARBA" id="ARBA00023239"/>
    </source>
</evidence>
<dbReference type="PROSITE" id="PS01335">
    <property type="entry name" value="METHYLGLYOXAL_SYNTH"/>
    <property type="match status" value="1"/>
</dbReference>
<dbReference type="Proteomes" id="UP001197974">
    <property type="component" value="Chromosome"/>
</dbReference>
<dbReference type="GO" id="GO:0008929">
    <property type="term" value="F:methylglyoxal synthase activity"/>
    <property type="evidence" value="ECO:0007669"/>
    <property type="project" value="UniProtKB-EC"/>
</dbReference>
<dbReference type="Pfam" id="PF02142">
    <property type="entry name" value="MGS"/>
    <property type="match status" value="1"/>
</dbReference>
<dbReference type="EC" id="4.2.3.3" evidence="2"/>
<sequence>MKIAMIAHDMKKDDLVQFATAYKQVFENHELYATGTTGLRIIEATGLPVTRFQSGPLGGDQEIGSLIAKNEMDMVIFFRDPLTAQPHEPDISALIRLCDVYSIPLATNMGSAEILVHGLERGDFKWRTIIHEKEFNKNE</sequence>
<dbReference type="RefSeq" id="WP_226538528.1">
    <property type="nucleotide sequence ID" value="NZ_CP129013.1"/>
</dbReference>
<dbReference type="SMART" id="SM00851">
    <property type="entry name" value="MGS"/>
    <property type="match status" value="1"/>
</dbReference>
<dbReference type="InterPro" id="IPR004363">
    <property type="entry name" value="Methylgl_synth"/>
</dbReference>
<feature type="binding site" evidence="2">
    <location>
        <begin position="34"/>
        <end position="37"/>
    </location>
    <ligand>
        <name>substrate</name>
    </ligand>
</feature>
<dbReference type="EMBL" id="CP129013">
    <property type="protein sequence ID" value="WLR43718.1"/>
    <property type="molecule type" value="Genomic_DNA"/>
</dbReference>
<accession>A0ABY9JY74</accession>
<comment type="function">
    <text evidence="2">Catalyzes the formation of methylglyoxal from dihydroxyacetone phosphate.</text>
</comment>
<evidence type="ECO:0000313" key="5">
    <source>
        <dbReference type="Proteomes" id="UP001197974"/>
    </source>
</evidence>
<feature type="active site" description="Proton donor/acceptor" evidence="2">
    <location>
        <position position="60"/>
    </location>
</feature>
<organism evidence="4 5">
    <name type="scientific">Bacillus carboniphilus</name>
    <dbReference type="NCBI Taxonomy" id="86663"/>
    <lineage>
        <taxon>Bacteria</taxon>
        <taxon>Bacillati</taxon>
        <taxon>Bacillota</taxon>
        <taxon>Bacilli</taxon>
        <taxon>Bacillales</taxon>
        <taxon>Bacillaceae</taxon>
        <taxon>Bacillus</taxon>
    </lineage>
</organism>
<keyword evidence="1 2" id="KW-0456">Lyase</keyword>
<dbReference type="PIRSF" id="PIRSF006614">
    <property type="entry name" value="Methylglyox_syn"/>
    <property type="match status" value="1"/>
</dbReference>
<comment type="catalytic activity">
    <reaction evidence="2">
        <text>dihydroxyacetone phosphate = methylglyoxal + phosphate</text>
        <dbReference type="Rhea" id="RHEA:17937"/>
        <dbReference type="ChEBI" id="CHEBI:17158"/>
        <dbReference type="ChEBI" id="CHEBI:43474"/>
        <dbReference type="ChEBI" id="CHEBI:57642"/>
        <dbReference type="EC" id="4.2.3.3"/>
    </reaction>
</comment>
<dbReference type="PANTHER" id="PTHR30492:SF0">
    <property type="entry name" value="METHYLGLYOXAL SYNTHASE"/>
    <property type="match status" value="1"/>
</dbReference>
<protein>
    <recommendedName>
        <fullName evidence="2">Methylglyoxal synthase</fullName>
        <shortName evidence="2">MGS</shortName>
        <ecNumber evidence="2">4.2.3.3</ecNumber>
    </recommendedName>
</protein>
<dbReference type="NCBIfam" id="TIGR00160">
    <property type="entry name" value="MGSA"/>
    <property type="match status" value="1"/>
</dbReference>
<dbReference type="PANTHER" id="PTHR30492">
    <property type="entry name" value="METHYLGLYOXAL SYNTHASE"/>
    <property type="match status" value="1"/>
</dbReference>
<comment type="similarity">
    <text evidence="2">Belongs to the methylglyoxal synthase family.</text>
</comment>
<dbReference type="Gene3D" id="3.40.50.1380">
    <property type="entry name" value="Methylglyoxal synthase-like domain"/>
    <property type="match status" value="1"/>
</dbReference>